<evidence type="ECO:0000256" key="1">
    <source>
        <dbReference type="SAM" id="Phobius"/>
    </source>
</evidence>
<reference evidence="3 4" key="1">
    <citation type="submission" date="2016-11" db="EMBL/GenBank/DDBJ databases">
        <authorList>
            <person name="Jaros S."/>
            <person name="Januszkiewicz K."/>
            <person name="Wedrychowicz H."/>
        </authorList>
    </citation>
    <scope>NUCLEOTIDE SEQUENCE [LARGE SCALE GENOMIC DNA]</scope>
    <source>
        <strain evidence="3 4">DSM 21758</strain>
    </source>
</reference>
<keyword evidence="1" id="KW-1133">Transmembrane helix</keyword>
<dbReference type="RefSeq" id="WP_084108987.1">
    <property type="nucleotide sequence ID" value="NZ_FQZB01000016.1"/>
</dbReference>
<accession>A0A1M6RRU7</accession>
<evidence type="ECO:0000259" key="2">
    <source>
        <dbReference type="Pfam" id="PF15542"/>
    </source>
</evidence>
<organism evidence="3 4">
    <name type="scientific">Clostridium cavendishii DSM 21758</name>
    <dbReference type="NCBI Taxonomy" id="1121302"/>
    <lineage>
        <taxon>Bacteria</taxon>
        <taxon>Bacillati</taxon>
        <taxon>Bacillota</taxon>
        <taxon>Clostridia</taxon>
        <taxon>Eubacteriales</taxon>
        <taxon>Clostridiaceae</taxon>
        <taxon>Clostridium</taxon>
    </lineage>
</organism>
<feature type="transmembrane region" description="Helical" evidence="1">
    <location>
        <begin position="18"/>
        <end position="36"/>
    </location>
</feature>
<keyword evidence="4" id="KW-1185">Reference proteome</keyword>
<proteinExistence type="predicted"/>
<dbReference type="Proteomes" id="UP000184310">
    <property type="component" value="Unassembled WGS sequence"/>
</dbReference>
<dbReference type="InterPro" id="IPR029100">
    <property type="entry name" value="Ntox50"/>
</dbReference>
<dbReference type="AlphaFoldDB" id="A0A1M6RRU7"/>
<protein>
    <submittedName>
        <fullName evidence="3">Toxin 50</fullName>
    </submittedName>
</protein>
<feature type="domain" description="Bacterial toxin 50" evidence="2">
    <location>
        <begin position="390"/>
        <end position="479"/>
    </location>
</feature>
<evidence type="ECO:0000313" key="4">
    <source>
        <dbReference type="Proteomes" id="UP000184310"/>
    </source>
</evidence>
<dbReference type="EMBL" id="FQZB01000016">
    <property type="protein sequence ID" value="SHK35114.1"/>
    <property type="molecule type" value="Genomic_DNA"/>
</dbReference>
<sequence>MILILKGEIKIYNKLKHFTFVFTIFFFISLIGTYTLPTQFNNKYIGENKEAQANPAALAPELAPVPVIGEILMIATLGYAVAHQDNTESMKAIDAFQKHDFKEFSRISMEQSKPVDLSADFRAKVYDGLCSSTTFMQNTFYDVKTQTIYMTQDAIQALKKTYHNITDSISISPGIPSNFDLTKLVNTTGLQPFIGGHTDYGNVIIFVNPVDVISVNSTPNNGISVVLKEGAPYCFPSSGSTVFPVILSSSSISYYNPKYPFSNIYGCPSIPNFGSNTTPSICYDPTIQKGIDALPNTGSIAIPFNPSLNDYARNTSVHFPNINDIALPKSVQAIPSTAIPLDRVKDNTFEDAFPKIDDICSPTEEAQENIKPTTDSLTVQRYINGRPVVINQSLQDAHIKGTKAYEADIAKGITRSLLTEDASELLDYYSGTGYKINDYTELVDFQYTIGQYYDASKKTFMDTTMGVIIYGVNGAHIIPANTDSNPKKDTEETRPNFKTEELLKEHYDKHVVDQKEFGNITEKEYLEGAQDIVKSKGENTILKKKRKNGDELLYKESANEFVAQDRLGNIKTYFKPKDGINYYNKM</sequence>
<dbReference type="STRING" id="1121302.SAMN02745163_03654"/>
<keyword evidence="1" id="KW-0472">Membrane</keyword>
<gene>
    <name evidence="3" type="ORF">SAMN02745163_03654</name>
</gene>
<dbReference type="OrthoDB" id="9813146at2"/>
<evidence type="ECO:0000313" key="3">
    <source>
        <dbReference type="EMBL" id="SHK35114.1"/>
    </source>
</evidence>
<name>A0A1M6RRU7_9CLOT</name>
<keyword evidence="1" id="KW-0812">Transmembrane</keyword>
<dbReference type="Pfam" id="PF15542">
    <property type="entry name" value="Ntox50"/>
    <property type="match status" value="1"/>
</dbReference>